<evidence type="ECO:0000313" key="2">
    <source>
        <dbReference type="Proteomes" id="UP000325286"/>
    </source>
</evidence>
<dbReference type="AlphaFoldDB" id="A0A5B9R0C3"/>
<dbReference type="EMBL" id="CP042914">
    <property type="protein sequence ID" value="QEG39723.1"/>
    <property type="molecule type" value="Genomic_DNA"/>
</dbReference>
<gene>
    <name evidence="1" type="ORF">UC8_17210</name>
</gene>
<organism evidence="1 2">
    <name type="scientific">Roseimaritima ulvae</name>
    <dbReference type="NCBI Taxonomy" id="980254"/>
    <lineage>
        <taxon>Bacteria</taxon>
        <taxon>Pseudomonadati</taxon>
        <taxon>Planctomycetota</taxon>
        <taxon>Planctomycetia</taxon>
        <taxon>Pirellulales</taxon>
        <taxon>Pirellulaceae</taxon>
        <taxon>Roseimaritima</taxon>
    </lineage>
</organism>
<reference evidence="1 2" key="1">
    <citation type="submission" date="2019-08" db="EMBL/GenBank/DDBJ databases">
        <title>Deep-cultivation of Planctomycetes and their phenomic and genomic characterization uncovers novel biology.</title>
        <authorList>
            <person name="Wiegand S."/>
            <person name="Jogler M."/>
            <person name="Boedeker C."/>
            <person name="Pinto D."/>
            <person name="Vollmers J."/>
            <person name="Rivas-Marin E."/>
            <person name="Kohn T."/>
            <person name="Peeters S.H."/>
            <person name="Heuer A."/>
            <person name="Rast P."/>
            <person name="Oberbeckmann S."/>
            <person name="Bunk B."/>
            <person name="Jeske O."/>
            <person name="Meyerdierks A."/>
            <person name="Storesund J.E."/>
            <person name="Kallscheuer N."/>
            <person name="Luecker S."/>
            <person name="Lage O.M."/>
            <person name="Pohl T."/>
            <person name="Merkel B.J."/>
            <person name="Hornburger P."/>
            <person name="Mueller R.-W."/>
            <person name="Bruemmer F."/>
            <person name="Labrenz M."/>
            <person name="Spormann A.M."/>
            <person name="Op den Camp H."/>
            <person name="Overmann J."/>
            <person name="Amann R."/>
            <person name="Jetten M.S.M."/>
            <person name="Mascher T."/>
            <person name="Medema M.H."/>
            <person name="Devos D.P."/>
            <person name="Kaster A.-K."/>
            <person name="Ovreas L."/>
            <person name="Rohde M."/>
            <person name="Galperin M.Y."/>
            <person name="Jogler C."/>
        </authorList>
    </citation>
    <scope>NUCLEOTIDE SEQUENCE [LARGE SCALE GENOMIC DNA]</scope>
    <source>
        <strain evidence="1 2">UC8</strain>
    </source>
</reference>
<proteinExistence type="predicted"/>
<name>A0A5B9R0C3_9BACT</name>
<accession>A0A5B9R0C3</accession>
<dbReference type="OrthoDB" id="7061165at2"/>
<sequence length="178" mass="20370">MSDSPAKGTSPLERFFAGLNEYIFHGRLGVADVQLVDYLNDLLLRFVRTDAMTRVRRNTGQPITEVVQMMWEAERRVGLARRDVHRHIGDFTLFWSGMFPESLGQRSADQSIDGLISYSHQGKRAYAIAADIEGDETRPDSELLQRLSEQFEMCAYGLREVRREWEQQSDSDGPLLLS</sequence>
<protein>
    <submittedName>
        <fullName evidence="1">Uncharacterized protein</fullName>
    </submittedName>
</protein>
<dbReference type="KEGG" id="rul:UC8_17210"/>
<dbReference type="RefSeq" id="WP_068131989.1">
    <property type="nucleotide sequence ID" value="NZ_CP042914.1"/>
</dbReference>
<evidence type="ECO:0000313" key="1">
    <source>
        <dbReference type="EMBL" id="QEG39723.1"/>
    </source>
</evidence>
<dbReference type="Proteomes" id="UP000325286">
    <property type="component" value="Chromosome"/>
</dbReference>
<keyword evidence="2" id="KW-1185">Reference proteome</keyword>